<name>A0A367LK52_9HYPO</name>
<accession>A0A367LK52</accession>
<sequence length="97" mass="10743">MSFAFIGRFVHQVSSLLCSRSHQIIGPKVDVRLILCYGYGGICCDGSRSVVFEKKLKKKKKKQPSMIRGSPAISSLTWRHHLRMAASKSAHACGPLL</sequence>
<keyword evidence="2" id="KW-1185">Reference proteome</keyword>
<comment type="caution">
    <text evidence="1">The sequence shown here is derived from an EMBL/GenBank/DDBJ whole genome shotgun (WGS) entry which is preliminary data.</text>
</comment>
<dbReference type="Proteomes" id="UP000253664">
    <property type="component" value="Unassembled WGS sequence"/>
</dbReference>
<dbReference type="AlphaFoldDB" id="A0A367LK52"/>
<reference evidence="1 2" key="1">
    <citation type="journal article" date="2015" name="BMC Genomics">
        <title>Insights from the genome of Ophiocordyceps polyrhachis-furcata to pathogenicity and host specificity in insect fungi.</title>
        <authorList>
            <person name="Wichadakul D."/>
            <person name="Kobmoo N."/>
            <person name="Ingsriswang S."/>
            <person name="Tangphatsornruang S."/>
            <person name="Chantasingh D."/>
            <person name="Luangsa-ard J.J."/>
            <person name="Eurwilaichitr L."/>
        </authorList>
    </citation>
    <scope>NUCLEOTIDE SEQUENCE [LARGE SCALE GENOMIC DNA]</scope>
    <source>
        <strain evidence="1 2">BCC 54312</strain>
    </source>
</reference>
<protein>
    <submittedName>
        <fullName evidence="1">Uncharacterized protein</fullName>
    </submittedName>
</protein>
<dbReference type="OrthoDB" id="5511210at2759"/>
<dbReference type="EMBL" id="LKCN02000003">
    <property type="protein sequence ID" value="RCI14757.1"/>
    <property type="molecule type" value="Genomic_DNA"/>
</dbReference>
<proteinExistence type="predicted"/>
<evidence type="ECO:0000313" key="2">
    <source>
        <dbReference type="Proteomes" id="UP000253664"/>
    </source>
</evidence>
<evidence type="ECO:0000313" key="1">
    <source>
        <dbReference type="EMBL" id="RCI14757.1"/>
    </source>
</evidence>
<gene>
    <name evidence="1" type="ORF">L249_6912</name>
</gene>
<organism evidence="1 2">
    <name type="scientific">Ophiocordyceps polyrhachis-furcata BCC 54312</name>
    <dbReference type="NCBI Taxonomy" id="1330021"/>
    <lineage>
        <taxon>Eukaryota</taxon>
        <taxon>Fungi</taxon>
        <taxon>Dikarya</taxon>
        <taxon>Ascomycota</taxon>
        <taxon>Pezizomycotina</taxon>
        <taxon>Sordariomycetes</taxon>
        <taxon>Hypocreomycetidae</taxon>
        <taxon>Hypocreales</taxon>
        <taxon>Ophiocordycipitaceae</taxon>
        <taxon>Ophiocordyceps</taxon>
    </lineage>
</organism>